<dbReference type="Proteomes" id="UP000192140">
    <property type="component" value="Unassembled WGS sequence"/>
</dbReference>
<comment type="caution">
    <text evidence="1">The sequence shown here is derived from an EMBL/GenBank/DDBJ whole genome shotgun (WGS) entry which is preliminary data.</text>
</comment>
<organism evidence="1 2">
    <name type="scientific">Agrobacterium deltaense NCPPB 1641</name>
    <dbReference type="NCBI Taxonomy" id="1183425"/>
    <lineage>
        <taxon>Bacteria</taxon>
        <taxon>Pseudomonadati</taxon>
        <taxon>Pseudomonadota</taxon>
        <taxon>Alphaproteobacteria</taxon>
        <taxon>Hyphomicrobiales</taxon>
        <taxon>Rhizobiaceae</taxon>
        <taxon>Rhizobium/Agrobacterium group</taxon>
        <taxon>Agrobacterium</taxon>
    </lineage>
</organism>
<sequence length="76" mass="8090">MQRAIIVVFPLGCWDGWLEVGVRGAPPSVLPDISPTRGEIDLRQGLAHQTGCGFVRRVRPADLPPCGGDARQGRGG</sequence>
<protein>
    <submittedName>
        <fullName evidence="1">Uncharacterized protein</fullName>
    </submittedName>
</protein>
<dbReference type="EMBL" id="FCNP01000018">
    <property type="protein sequence ID" value="CVI55955.1"/>
    <property type="molecule type" value="Genomic_DNA"/>
</dbReference>
<proteinExistence type="predicted"/>
<evidence type="ECO:0000313" key="2">
    <source>
        <dbReference type="Proteomes" id="UP000192140"/>
    </source>
</evidence>
<accession>A0A1S7TMU5</accession>
<reference evidence="1" key="1">
    <citation type="submission" date="2016-01" db="EMBL/GenBank/DDBJ databases">
        <authorList>
            <person name="Regsiter A."/>
            <person name="william w."/>
        </authorList>
    </citation>
    <scope>NUCLEOTIDE SEQUENCE</scope>
    <source>
        <strain evidence="1">NCPPB 1641</strain>
    </source>
</reference>
<gene>
    <name evidence="1" type="ORF">AGR7A_Cc250008</name>
</gene>
<name>A0A1S7TMU5_9HYPH</name>
<evidence type="ECO:0000313" key="1">
    <source>
        <dbReference type="EMBL" id="CVI55955.1"/>
    </source>
</evidence>
<keyword evidence="2" id="KW-1185">Reference proteome</keyword>
<dbReference type="AlphaFoldDB" id="A0A1S7TMU5"/>